<dbReference type="HOGENOM" id="CLU_068760_0_0_1"/>
<reference evidence="12" key="2">
    <citation type="submission" date="2015-06" db="UniProtKB">
        <authorList>
            <consortium name="EnsemblMetazoa"/>
        </authorList>
    </citation>
    <scope>IDENTIFICATION</scope>
</reference>
<feature type="transmembrane region" description="Helical" evidence="9">
    <location>
        <begin position="135"/>
        <end position="156"/>
    </location>
</feature>
<evidence type="ECO:0000256" key="9">
    <source>
        <dbReference type="SAM" id="Phobius"/>
    </source>
</evidence>
<reference evidence="13" key="1">
    <citation type="submission" date="2013-02" db="EMBL/GenBank/DDBJ databases">
        <authorList>
            <person name="Hughes D."/>
        </authorList>
    </citation>
    <scope>NUCLEOTIDE SEQUENCE</scope>
    <source>
        <strain>Durham</strain>
        <strain evidence="13">NC isolate 2 -- Noor lab</strain>
    </source>
</reference>
<keyword evidence="6" id="KW-0675">Receptor</keyword>
<evidence type="ECO:0000256" key="3">
    <source>
        <dbReference type="ARBA" id="ARBA00022989"/>
    </source>
</evidence>
<accession>T1H0Z7</accession>
<dbReference type="GO" id="GO:0038039">
    <property type="term" value="C:G protein-coupled receptor heterodimeric complex"/>
    <property type="evidence" value="ECO:0007669"/>
    <property type="project" value="TreeGrafter"/>
</dbReference>
<keyword evidence="8" id="KW-0807">Transducer</keyword>
<keyword evidence="10" id="KW-0732">Signal</keyword>
<dbReference type="InterPro" id="IPR002455">
    <property type="entry name" value="GPCR3_GABA-B"/>
</dbReference>
<evidence type="ECO:0000313" key="13">
    <source>
        <dbReference type="Proteomes" id="UP000015102"/>
    </source>
</evidence>
<evidence type="ECO:0000256" key="1">
    <source>
        <dbReference type="ARBA" id="ARBA00004141"/>
    </source>
</evidence>
<evidence type="ECO:0000256" key="5">
    <source>
        <dbReference type="ARBA" id="ARBA00023136"/>
    </source>
</evidence>
<dbReference type="GO" id="GO:0007214">
    <property type="term" value="P:gamma-aminobutyric acid signaling pathway"/>
    <property type="evidence" value="ECO:0007669"/>
    <property type="project" value="TreeGrafter"/>
</dbReference>
<proteinExistence type="predicted"/>
<evidence type="ECO:0000256" key="6">
    <source>
        <dbReference type="ARBA" id="ARBA00023170"/>
    </source>
</evidence>
<comment type="subcellular location">
    <subcellularLocation>
        <location evidence="1">Membrane</location>
        <topology evidence="1">Multi-pass membrane protein</topology>
    </subcellularLocation>
</comment>
<dbReference type="PRINTS" id="PR01176">
    <property type="entry name" value="GABABRECEPTR"/>
</dbReference>
<dbReference type="AlphaFoldDB" id="T1H0Z7"/>
<dbReference type="STRING" id="36166.T1H0Z7"/>
<dbReference type="PANTHER" id="PTHR10519:SF77">
    <property type="entry name" value="GAMMA-AMINOBUTYRIC ACID TYPE B RECEPTOR SUBUNIT 1"/>
    <property type="match status" value="1"/>
</dbReference>
<evidence type="ECO:0000256" key="4">
    <source>
        <dbReference type="ARBA" id="ARBA00023040"/>
    </source>
</evidence>
<evidence type="ECO:0000256" key="7">
    <source>
        <dbReference type="ARBA" id="ARBA00023180"/>
    </source>
</evidence>
<protein>
    <recommendedName>
        <fullName evidence="11">G-protein coupled receptors family 3 profile domain-containing protein</fullName>
    </recommendedName>
</protein>
<feature type="transmembrane region" description="Helical" evidence="9">
    <location>
        <begin position="76"/>
        <end position="96"/>
    </location>
</feature>
<dbReference type="PANTHER" id="PTHR10519">
    <property type="entry name" value="GABA-B RECEPTOR"/>
    <property type="match status" value="1"/>
</dbReference>
<feature type="signal peptide" evidence="10">
    <location>
        <begin position="1"/>
        <end position="19"/>
    </location>
</feature>
<dbReference type="OMA" id="YLRHICT"/>
<keyword evidence="7" id="KW-0325">Glycoprotein</keyword>
<dbReference type="InterPro" id="IPR017978">
    <property type="entry name" value="GPCR_3_C"/>
</dbReference>
<organism evidence="12 13">
    <name type="scientific">Megaselia scalaris</name>
    <name type="common">Humpbacked fly</name>
    <name type="synonym">Phora scalaris</name>
    <dbReference type="NCBI Taxonomy" id="36166"/>
    <lineage>
        <taxon>Eukaryota</taxon>
        <taxon>Metazoa</taxon>
        <taxon>Ecdysozoa</taxon>
        <taxon>Arthropoda</taxon>
        <taxon>Hexapoda</taxon>
        <taxon>Insecta</taxon>
        <taxon>Pterygota</taxon>
        <taxon>Neoptera</taxon>
        <taxon>Endopterygota</taxon>
        <taxon>Diptera</taxon>
        <taxon>Brachycera</taxon>
        <taxon>Muscomorpha</taxon>
        <taxon>Platypezoidea</taxon>
        <taxon>Phoridae</taxon>
        <taxon>Megaseliini</taxon>
        <taxon>Megaselia</taxon>
    </lineage>
</organism>
<sequence>MLCGVIICLMSVILLGIDGRFVSPNQYPMICQARAWMLTLGFTLSYGAMFSKVWRVHRLTTKAKRDIKRQVQPWKLYSMVSGLVCVDLILLVIWQLTDPLQRVIETFPLEKPTNIIDDIKIRPELEHCESTNNSMWLGLLYSFKGLILVFGLFLAYETRSIKVKQINDSRYV</sequence>
<dbReference type="GO" id="GO:0004965">
    <property type="term" value="F:G protein-coupled GABA receptor activity"/>
    <property type="evidence" value="ECO:0007669"/>
    <property type="project" value="InterPro"/>
</dbReference>
<feature type="transmembrane region" description="Helical" evidence="9">
    <location>
        <begin position="35"/>
        <end position="55"/>
    </location>
</feature>
<keyword evidence="3 9" id="KW-1133">Transmembrane helix</keyword>
<keyword evidence="5 9" id="KW-0472">Membrane</keyword>
<feature type="domain" description="G-protein coupled receptors family 3 profile" evidence="11">
    <location>
        <begin position="6"/>
        <end position="172"/>
    </location>
</feature>
<evidence type="ECO:0000256" key="2">
    <source>
        <dbReference type="ARBA" id="ARBA00022692"/>
    </source>
</evidence>
<feature type="chain" id="PRO_5004588661" description="G-protein coupled receptors family 3 profile domain-containing protein" evidence="10">
    <location>
        <begin position="20"/>
        <end position="172"/>
    </location>
</feature>
<keyword evidence="2 9" id="KW-0812">Transmembrane</keyword>
<evidence type="ECO:0000259" key="11">
    <source>
        <dbReference type="PROSITE" id="PS50259"/>
    </source>
</evidence>
<name>T1H0Z7_MEGSC</name>
<dbReference type="Pfam" id="PF00003">
    <property type="entry name" value="7tm_3"/>
    <property type="match status" value="1"/>
</dbReference>
<dbReference type="EMBL" id="CAQQ02385291">
    <property type="status" value="NOT_ANNOTATED_CDS"/>
    <property type="molecule type" value="Genomic_DNA"/>
</dbReference>
<dbReference type="Proteomes" id="UP000015102">
    <property type="component" value="Unassembled WGS sequence"/>
</dbReference>
<evidence type="ECO:0000313" key="12">
    <source>
        <dbReference type="EnsemblMetazoa" id="MESCA009846-PA"/>
    </source>
</evidence>
<keyword evidence="13" id="KW-1185">Reference proteome</keyword>
<evidence type="ECO:0000256" key="10">
    <source>
        <dbReference type="SAM" id="SignalP"/>
    </source>
</evidence>
<dbReference type="EnsemblMetazoa" id="MESCA009846-RA">
    <property type="protein sequence ID" value="MESCA009846-PA"/>
    <property type="gene ID" value="MESCA009846"/>
</dbReference>
<dbReference type="PROSITE" id="PS50259">
    <property type="entry name" value="G_PROTEIN_RECEP_F3_4"/>
    <property type="match status" value="1"/>
</dbReference>
<keyword evidence="4" id="KW-0297">G-protein coupled receptor</keyword>
<evidence type="ECO:0000256" key="8">
    <source>
        <dbReference type="ARBA" id="ARBA00023224"/>
    </source>
</evidence>